<dbReference type="Gene3D" id="1.25.40.10">
    <property type="entry name" value="Tetratricopeptide repeat domain"/>
    <property type="match status" value="1"/>
</dbReference>
<proteinExistence type="predicted"/>
<gene>
    <name evidence="2" type="ORF">OLEA9_A077501</name>
</gene>
<dbReference type="AlphaFoldDB" id="A0A8S0UPW4"/>
<comment type="caution">
    <text evidence="2">The sequence shown here is derived from an EMBL/GenBank/DDBJ whole genome shotgun (WGS) entry which is preliminary data.</text>
</comment>
<dbReference type="EMBL" id="CACTIH010009047">
    <property type="protein sequence ID" value="CAA3020992.1"/>
    <property type="molecule type" value="Genomic_DNA"/>
</dbReference>
<name>A0A8S0UPW4_OLEEU</name>
<evidence type="ECO:0000313" key="3">
    <source>
        <dbReference type="Proteomes" id="UP000594638"/>
    </source>
</evidence>
<dbReference type="PANTHER" id="PTHR47604">
    <property type="entry name" value="ADENYLYL CYCLASE"/>
    <property type="match status" value="1"/>
</dbReference>
<dbReference type="Proteomes" id="UP000594638">
    <property type="component" value="Unassembled WGS sequence"/>
</dbReference>
<feature type="region of interest" description="Disordered" evidence="1">
    <location>
        <begin position="116"/>
        <end position="152"/>
    </location>
</feature>
<evidence type="ECO:0000313" key="2">
    <source>
        <dbReference type="EMBL" id="CAA3020992.1"/>
    </source>
</evidence>
<accession>A0A8S0UPW4</accession>
<feature type="compositionally biased region" description="Basic and acidic residues" evidence="1">
    <location>
        <begin position="140"/>
        <end position="149"/>
    </location>
</feature>
<dbReference type="InterPro" id="IPR011990">
    <property type="entry name" value="TPR-like_helical_dom_sf"/>
</dbReference>
<protein>
    <submittedName>
        <fullName evidence="2">Uncharacterized protein</fullName>
    </submittedName>
</protein>
<dbReference type="OrthoDB" id="2016320at2759"/>
<sequence length="585" mass="65006">MVNISLDLYGCGISPLFDVSFGICVVVQSLRVILCYIEPVVALNLFDVLLLLHVNRKTRTTESSETKIAERCTTTRCYSGTPTTAISMRSHCRRYADRVVVFKDNGHEDLHYIHPLSEESSGLSDESERTDKAASTMDGSRPRSKDKRTSVTKIKKEKLAKIVATNLSEYVQQAASTSEALAAKIDSLVGPAVPTANTLMTELLLTGVNLSQAAENGSELSSPALCRRFHFTSSGTLHGNCLPMESYCQESITRIPTHIVLTSAPYSTEVSAVENDSAGTAKEVYDKMLNCVAEKRTAPPNAWLWSLLEKCSNHEDIKLLFDILQRLRLLRLSNLRIPDNFNSALCREVTKACARVGAIDFGKKALWKHNLYGLTPDIGSAHHLLLHAKQHRDVKLMVEVMKLVKKNELPLQPGTADLVFSICYDTDRWDLISKYGKRFVTSGVRLRQTSFDMWMEFAARKGDSVSLWKIEKWRSELMKQHSLATGFSCAKGFLLESKPENAAAIIQILNQNLSDAKRPGILVELQKLDSEWTSEVLKHQKEESRQALAAALQNDIPAMINALSSLGVDANVNMKNLTGKEAVFS</sequence>
<dbReference type="Gramene" id="OE9A077501T1">
    <property type="protein sequence ID" value="OE9A077501C1"/>
    <property type="gene ID" value="OE9A077501"/>
</dbReference>
<evidence type="ECO:0000256" key="1">
    <source>
        <dbReference type="SAM" id="MobiDB-lite"/>
    </source>
</evidence>
<organism evidence="2 3">
    <name type="scientific">Olea europaea subsp. europaea</name>
    <dbReference type="NCBI Taxonomy" id="158383"/>
    <lineage>
        <taxon>Eukaryota</taxon>
        <taxon>Viridiplantae</taxon>
        <taxon>Streptophyta</taxon>
        <taxon>Embryophyta</taxon>
        <taxon>Tracheophyta</taxon>
        <taxon>Spermatophyta</taxon>
        <taxon>Magnoliopsida</taxon>
        <taxon>eudicotyledons</taxon>
        <taxon>Gunneridae</taxon>
        <taxon>Pentapetalae</taxon>
        <taxon>asterids</taxon>
        <taxon>lamiids</taxon>
        <taxon>Lamiales</taxon>
        <taxon>Oleaceae</taxon>
        <taxon>Oleeae</taxon>
        <taxon>Olea</taxon>
    </lineage>
</organism>
<keyword evidence="3" id="KW-1185">Reference proteome</keyword>
<dbReference type="PANTHER" id="PTHR47604:SF1">
    <property type="entry name" value="ADENYLYL CYCLASE"/>
    <property type="match status" value="1"/>
</dbReference>
<reference evidence="2 3" key="1">
    <citation type="submission" date="2019-12" db="EMBL/GenBank/DDBJ databases">
        <authorList>
            <person name="Alioto T."/>
            <person name="Alioto T."/>
            <person name="Gomez Garrido J."/>
        </authorList>
    </citation>
    <scope>NUCLEOTIDE SEQUENCE [LARGE SCALE GENOMIC DNA]</scope>
</reference>